<dbReference type="Gene3D" id="3.40.720.10">
    <property type="entry name" value="Alkaline Phosphatase, subunit A"/>
    <property type="match status" value="1"/>
</dbReference>
<dbReference type="GO" id="GO:0046872">
    <property type="term" value="F:metal ion binding"/>
    <property type="evidence" value="ECO:0007669"/>
    <property type="project" value="UniProtKB-KW"/>
</dbReference>
<dbReference type="Proteomes" id="UP000436822">
    <property type="component" value="Unassembled WGS sequence"/>
</dbReference>
<sequence>MNILFIMYDQLRFDYLSCAGHPHLQTPNFDRVAAKGVRFTNAFVQSPICGASRMSTYTGRYTSSHGAQWNGFPLRVGEMTLGDHLREIGVGCWLVGKTHMRVDAKGMERLGLSQDTVIGARQAECGFDIWVRDDGLWGQGPDGFYDQNRSPYNEYLKSKGYDGENPWADYANAGVEDGNIASGWMFENADKPANIAEEDSETPWLTSEAIRFIDQADGPWLAHVSYIKPHWPYIVPAPYHDLYGPEHIAPTIRHDVERTDPHPVYGAFMDSKVASAFQQGAVRDKVVPAYMGLIKQCDDQLGRLLDHLEDTGRAEDTMIVLTSDHGDYLGDHWLGEKDLFHMPSVKVPLIIYDPRPTADNTRGTTCDALVEAIDLAPTFIDAQGGKVPDHILEGRSLLPWLHGGLPQWREVAISEYDYSGTSVCEKLGLSPRDARLFMVFDGRFKMIHAEGGFRPMLFDLETDPEEFFDLGKGAAHQADIDRLYGHLGKWGRRMSQRVTKSDAEIIASRGGSARKGILPFMVDGSEVPEELTQTYRGPVRQNHTTSESEGEER</sequence>
<evidence type="ECO:0000256" key="3">
    <source>
        <dbReference type="SAM" id="MobiDB-lite"/>
    </source>
</evidence>
<evidence type="ECO:0000313" key="5">
    <source>
        <dbReference type="EMBL" id="GFE63403.1"/>
    </source>
</evidence>
<dbReference type="Pfam" id="PF00884">
    <property type="entry name" value="Sulfatase"/>
    <property type="match status" value="1"/>
</dbReference>
<dbReference type="SUPFAM" id="SSF53649">
    <property type="entry name" value="Alkaline phosphatase-like"/>
    <property type="match status" value="1"/>
</dbReference>
<proteinExistence type="predicted"/>
<dbReference type="OrthoDB" id="9795675at2"/>
<evidence type="ECO:0000259" key="4">
    <source>
        <dbReference type="Pfam" id="PF00884"/>
    </source>
</evidence>
<evidence type="ECO:0000256" key="2">
    <source>
        <dbReference type="ARBA" id="ARBA00022801"/>
    </source>
</evidence>
<dbReference type="GO" id="GO:0008484">
    <property type="term" value="F:sulfuric ester hydrolase activity"/>
    <property type="evidence" value="ECO:0007669"/>
    <property type="project" value="TreeGrafter"/>
</dbReference>
<dbReference type="GO" id="GO:0005737">
    <property type="term" value="C:cytoplasm"/>
    <property type="evidence" value="ECO:0007669"/>
    <property type="project" value="TreeGrafter"/>
</dbReference>
<feature type="domain" description="Sulfatase N-terminal" evidence="4">
    <location>
        <begin position="2"/>
        <end position="382"/>
    </location>
</feature>
<dbReference type="InterPro" id="IPR000917">
    <property type="entry name" value="Sulfatase_N"/>
</dbReference>
<dbReference type="PANTHER" id="PTHR45953:SF1">
    <property type="entry name" value="IDURONATE 2-SULFATASE"/>
    <property type="match status" value="1"/>
</dbReference>
<gene>
    <name evidence="5" type="ORF">KIN_04770</name>
</gene>
<name>A0A6N6JAY5_9RHOB</name>
<feature type="region of interest" description="Disordered" evidence="3">
    <location>
        <begin position="529"/>
        <end position="553"/>
    </location>
</feature>
<dbReference type="EMBL" id="BLJE01000001">
    <property type="protein sequence ID" value="GFE63403.1"/>
    <property type="molecule type" value="Genomic_DNA"/>
</dbReference>
<reference evidence="5 6" key="1">
    <citation type="submission" date="2019-12" db="EMBL/GenBank/DDBJ databases">
        <title>Litoreibacter badius sp. nov., a novel bacteriochlorophyll a-containing bacterium in the genus Litoreibacter.</title>
        <authorList>
            <person name="Kanamuro M."/>
            <person name="Takabe Y."/>
            <person name="Mori K."/>
            <person name="Takaichi S."/>
            <person name="Hanada S."/>
        </authorList>
    </citation>
    <scope>NUCLEOTIDE SEQUENCE [LARGE SCALE GENOMIC DNA]</scope>
    <source>
        <strain evidence="5 6">K6</strain>
    </source>
</reference>
<evidence type="ECO:0000256" key="1">
    <source>
        <dbReference type="ARBA" id="ARBA00022723"/>
    </source>
</evidence>
<dbReference type="AlphaFoldDB" id="A0A6N6JAY5"/>
<protein>
    <submittedName>
        <fullName evidence="5">Phosphonate monoester hydrolase</fullName>
    </submittedName>
</protein>
<evidence type="ECO:0000313" key="6">
    <source>
        <dbReference type="Proteomes" id="UP000436822"/>
    </source>
</evidence>
<feature type="compositionally biased region" description="Polar residues" evidence="3">
    <location>
        <begin position="531"/>
        <end position="547"/>
    </location>
</feature>
<keyword evidence="1" id="KW-0479">Metal-binding</keyword>
<keyword evidence="6" id="KW-1185">Reference proteome</keyword>
<dbReference type="RefSeq" id="WP_159804340.1">
    <property type="nucleotide sequence ID" value="NZ_BLJE01000001.1"/>
</dbReference>
<organism evidence="5 6">
    <name type="scientific">Litoreibacter roseus</name>
    <dbReference type="NCBI Taxonomy" id="2601869"/>
    <lineage>
        <taxon>Bacteria</taxon>
        <taxon>Pseudomonadati</taxon>
        <taxon>Pseudomonadota</taxon>
        <taxon>Alphaproteobacteria</taxon>
        <taxon>Rhodobacterales</taxon>
        <taxon>Roseobacteraceae</taxon>
        <taxon>Litoreibacter</taxon>
    </lineage>
</organism>
<dbReference type="InterPro" id="IPR017850">
    <property type="entry name" value="Alkaline_phosphatase_core_sf"/>
</dbReference>
<dbReference type="PANTHER" id="PTHR45953">
    <property type="entry name" value="IDURONATE 2-SULFATASE"/>
    <property type="match status" value="1"/>
</dbReference>
<accession>A0A6N6JAY5</accession>
<keyword evidence="2 5" id="KW-0378">Hydrolase</keyword>
<comment type="caution">
    <text evidence="5">The sequence shown here is derived from an EMBL/GenBank/DDBJ whole genome shotgun (WGS) entry which is preliminary data.</text>
</comment>